<accession>A0AAW2F4N5</accession>
<name>A0AAW2F4N5_9HYME</name>
<reference evidence="2 3" key="1">
    <citation type="submission" date="2023-03" db="EMBL/GenBank/DDBJ databases">
        <title>High recombination rates correlate with genetic variation in Cardiocondyla obscurior ants.</title>
        <authorList>
            <person name="Errbii M."/>
        </authorList>
    </citation>
    <scope>NUCLEOTIDE SEQUENCE [LARGE SCALE GENOMIC DNA]</scope>
    <source>
        <strain evidence="2">Alpha-2009</strain>
        <tissue evidence="2">Whole body</tissue>
    </source>
</reference>
<organism evidence="2 3">
    <name type="scientific">Cardiocondyla obscurior</name>
    <dbReference type="NCBI Taxonomy" id="286306"/>
    <lineage>
        <taxon>Eukaryota</taxon>
        <taxon>Metazoa</taxon>
        <taxon>Ecdysozoa</taxon>
        <taxon>Arthropoda</taxon>
        <taxon>Hexapoda</taxon>
        <taxon>Insecta</taxon>
        <taxon>Pterygota</taxon>
        <taxon>Neoptera</taxon>
        <taxon>Endopterygota</taxon>
        <taxon>Hymenoptera</taxon>
        <taxon>Apocrita</taxon>
        <taxon>Aculeata</taxon>
        <taxon>Formicoidea</taxon>
        <taxon>Formicidae</taxon>
        <taxon>Myrmicinae</taxon>
        <taxon>Cardiocondyla</taxon>
    </lineage>
</organism>
<evidence type="ECO:0000313" key="3">
    <source>
        <dbReference type="Proteomes" id="UP001430953"/>
    </source>
</evidence>
<gene>
    <name evidence="2" type="ORF">PUN28_013663</name>
</gene>
<dbReference type="EMBL" id="JADYXP020000014">
    <property type="protein sequence ID" value="KAL0110165.1"/>
    <property type="molecule type" value="Genomic_DNA"/>
</dbReference>
<feature type="chain" id="PRO_5043329647" evidence="1">
    <location>
        <begin position="23"/>
        <end position="150"/>
    </location>
</feature>
<evidence type="ECO:0000313" key="2">
    <source>
        <dbReference type="EMBL" id="KAL0110165.1"/>
    </source>
</evidence>
<dbReference type="Proteomes" id="UP001430953">
    <property type="component" value="Unassembled WGS sequence"/>
</dbReference>
<dbReference type="AlphaFoldDB" id="A0AAW2F4N5"/>
<keyword evidence="3" id="KW-1185">Reference proteome</keyword>
<proteinExistence type="predicted"/>
<comment type="caution">
    <text evidence="2">The sequence shown here is derived from an EMBL/GenBank/DDBJ whole genome shotgun (WGS) entry which is preliminary data.</text>
</comment>
<sequence>MAQSHLISAIFAILLSANIIQGAVIQGIVPATLFHEQTIPSFVNTVGIPHIGQVSDNFANSAASAASSAVSGFKTYVDNFRNGLSQHIQVPATYPVLHQFLHGDIWPNVAARPVVGVAPSRVYAPGLFRNYGGRVGDGSAASAASSAASA</sequence>
<protein>
    <submittedName>
        <fullName evidence="2">Uncharacterized protein</fullName>
    </submittedName>
</protein>
<keyword evidence="1" id="KW-0732">Signal</keyword>
<evidence type="ECO:0000256" key="1">
    <source>
        <dbReference type="SAM" id="SignalP"/>
    </source>
</evidence>
<feature type="signal peptide" evidence="1">
    <location>
        <begin position="1"/>
        <end position="22"/>
    </location>
</feature>